<evidence type="ECO:0000256" key="5">
    <source>
        <dbReference type="ARBA" id="ARBA00022692"/>
    </source>
</evidence>
<dbReference type="SUPFAM" id="SSF158682">
    <property type="entry name" value="TerB-like"/>
    <property type="match status" value="1"/>
</dbReference>
<feature type="region of interest" description="Disordered" evidence="8">
    <location>
        <begin position="628"/>
        <end position="649"/>
    </location>
</feature>
<evidence type="ECO:0000256" key="2">
    <source>
        <dbReference type="ARBA" id="ARBA00009773"/>
    </source>
</evidence>
<evidence type="ECO:0000256" key="9">
    <source>
        <dbReference type="SAM" id="Phobius"/>
    </source>
</evidence>
<dbReference type="InterPro" id="IPR029024">
    <property type="entry name" value="TerB-like"/>
</dbReference>
<reference evidence="11 12" key="1">
    <citation type="journal article" date="2010" name="J. Bacteriol.">
        <title>Genome sequence of Lentisphaera araneosa HTCC2155T, the type species of the order Lentisphaerales in the phylum Lentisphaerae.</title>
        <authorList>
            <person name="Thrash J.C."/>
            <person name="Cho J.C."/>
            <person name="Vergin K.L."/>
            <person name="Morris R.M."/>
            <person name="Giovannoni S.J."/>
        </authorList>
    </citation>
    <scope>NUCLEOTIDE SEQUENCE [LARGE SCALE GENOMIC DNA]</scope>
    <source>
        <strain evidence="11 12">HTCC2155</strain>
    </source>
</reference>
<evidence type="ECO:0000313" key="12">
    <source>
        <dbReference type="Proteomes" id="UP000004947"/>
    </source>
</evidence>
<dbReference type="InterPro" id="IPR002549">
    <property type="entry name" value="AI-2E-like"/>
</dbReference>
<feature type="transmembrane region" description="Helical" evidence="9">
    <location>
        <begin position="191"/>
        <end position="209"/>
    </location>
</feature>
<protein>
    <recommendedName>
        <fullName evidence="10">Co-chaperone DjlA N-terminal domain-containing protein</fullName>
    </recommendedName>
</protein>
<feature type="compositionally biased region" description="Basic and acidic residues" evidence="8">
    <location>
        <begin position="304"/>
        <end position="323"/>
    </location>
</feature>
<feature type="transmembrane region" description="Helical" evidence="9">
    <location>
        <begin position="247"/>
        <end position="267"/>
    </location>
</feature>
<dbReference type="GO" id="GO:0005886">
    <property type="term" value="C:plasma membrane"/>
    <property type="evidence" value="ECO:0007669"/>
    <property type="project" value="UniProtKB-SubCell"/>
</dbReference>
<dbReference type="InterPro" id="IPR007791">
    <property type="entry name" value="DjlA_N"/>
</dbReference>
<feature type="region of interest" description="Disordered" evidence="8">
    <location>
        <begin position="293"/>
        <end position="343"/>
    </location>
</feature>
<evidence type="ECO:0000256" key="8">
    <source>
        <dbReference type="SAM" id="MobiDB-lite"/>
    </source>
</evidence>
<accession>A6DMI6</accession>
<dbReference type="Gene3D" id="1.10.3680.10">
    <property type="entry name" value="TerB-like"/>
    <property type="match status" value="1"/>
</dbReference>
<evidence type="ECO:0000256" key="1">
    <source>
        <dbReference type="ARBA" id="ARBA00004651"/>
    </source>
</evidence>
<comment type="subcellular location">
    <subcellularLocation>
        <location evidence="1">Cell membrane</location>
        <topology evidence="1">Multi-pass membrane protein</topology>
    </subcellularLocation>
</comment>
<feature type="transmembrane region" description="Helical" evidence="9">
    <location>
        <begin position="585"/>
        <end position="614"/>
    </location>
</feature>
<dbReference type="Proteomes" id="UP000004947">
    <property type="component" value="Unassembled WGS sequence"/>
</dbReference>
<dbReference type="STRING" id="313628.LNTAR_15942"/>
<organism evidence="11 12">
    <name type="scientific">Lentisphaera araneosa HTCC2155</name>
    <dbReference type="NCBI Taxonomy" id="313628"/>
    <lineage>
        <taxon>Bacteria</taxon>
        <taxon>Pseudomonadati</taxon>
        <taxon>Lentisphaerota</taxon>
        <taxon>Lentisphaeria</taxon>
        <taxon>Lentisphaerales</taxon>
        <taxon>Lentisphaeraceae</taxon>
        <taxon>Lentisphaera</taxon>
    </lineage>
</organism>
<comment type="similarity">
    <text evidence="2">Belongs to the autoinducer-2 exporter (AI-2E) (TC 2.A.86) family.</text>
</comment>
<evidence type="ECO:0000259" key="10">
    <source>
        <dbReference type="Pfam" id="PF05099"/>
    </source>
</evidence>
<dbReference type="AlphaFoldDB" id="A6DMI6"/>
<evidence type="ECO:0000256" key="4">
    <source>
        <dbReference type="ARBA" id="ARBA00022475"/>
    </source>
</evidence>
<evidence type="ECO:0000256" key="3">
    <source>
        <dbReference type="ARBA" id="ARBA00022448"/>
    </source>
</evidence>
<feature type="transmembrane region" description="Helical" evidence="9">
    <location>
        <begin position="492"/>
        <end position="518"/>
    </location>
</feature>
<sequence>MKNKPDLLNKFTSPLAHAIEASFDSLAFHSVGDQEHTDAINSVIILAAELMKQSKRSRLSQIKLVRSYLHESFGEAALQKFSQEITREHDLDWNETCKPLLLFSSEDRLNLLKSFIKIAYSEGVYPTEEKSFIKKLAQHLKVSKSKHKHIEEEVFESEDKKKKRALSLAGLLAILLVSILFIITAIYLKSVLIGVALAYFFLPLQQFYLKKFMTNKAVQRIMELKPQRRSLDDNKVLEKRANKKMNIACNLTIATVFLGFIFVISLFTTASYSFLRDTQKKIVDIKQERFEHHQIQENTNSPKVADEKLAEPNDPKIAEDSPKTDSVIEENNEPSDPSTIENEAPKASETYVNWIRQEVKELEQKLKEFPVLSAFTTQLALALEDKDNLNTIAAKLTKASGGLLGTLQVMAGTFINIVLDIFMGLFFFIFFLKKMALFQLVSGGQSTGQYIIDGIFNSTWTPTLNQETKQEAISILDVVIDKMQRWVRGCMFIILVELPIFLIIFSIMGVPYAIPLAIISSLQVLLPFLGPIIAIALTFVICLFNGITDPAFYLGLALVYFLIVTLLEGFFLYPKLVGASLGLTLLETIIVVLLGGITAGIGGAIFGVPAASIIKYLSPRIYKSFFSNKESSEPPPELALENEKSPAAS</sequence>
<feature type="transmembrane region" description="Helical" evidence="9">
    <location>
        <begin position="524"/>
        <end position="544"/>
    </location>
</feature>
<dbReference type="PANTHER" id="PTHR21716">
    <property type="entry name" value="TRANSMEMBRANE PROTEIN"/>
    <property type="match status" value="1"/>
</dbReference>
<feature type="transmembrane region" description="Helical" evidence="9">
    <location>
        <begin position="409"/>
        <end position="432"/>
    </location>
</feature>
<dbReference type="PANTHER" id="PTHR21716:SF53">
    <property type="entry name" value="PERMEASE PERM-RELATED"/>
    <property type="match status" value="1"/>
</dbReference>
<keyword evidence="3" id="KW-0813">Transport</keyword>
<evidence type="ECO:0000313" key="11">
    <source>
        <dbReference type="EMBL" id="EDM27176.1"/>
    </source>
</evidence>
<evidence type="ECO:0000256" key="6">
    <source>
        <dbReference type="ARBA" id="ARBA00022989"/>
    </source>
</evidence>
<feature type="transmembrane region" description="Helical" evidence="9">
    <location>
        <begin position="165"/>
        <end position="185"/>
    </location>
</feature>
<dbReference type="EMBL" id="ABCK01000011">
    <property type="protein sequence ID" value="EDM27176.1"/>
    <property type="molecule type" value="Genomic_DNA"/>
</dbReference>
<keyword evidence="7 9" id="KW-0472">Membrane</keyword>
<keyword evidence="12" id="KW-1185">Reference proteome</keyword>
<keyword evidence="6 9" id="KW-1133">Transmembrane helix</keyword>
<name>A6DMI6_9BACT</name>
<dbReference type="eggNOG" id="COG0628">
    <property type="taxonomic scope" value="Bacteria"/>
</dbReference>
<dbReference type="OrthoDB" id="5792512at2"/>
<feature type="transmembrane region" description="Helical" evidence="9">
    <location>
        <begin position="551"/>
        <end position="573"/>
    </location>
</feature>
<gene>
    <name evidence="11" type="ORF">LNTAR_15942</name>
</gene>
<dbReference type="Pfam" id="PF01594">
    <property type="entry name" value="AI-2E_transport"/>
    <property type="match status" value="1"/>
</dbReference>
<comment type="caution">
    <text evidence="11">The sequence shown here is derived from an EMBL/GenBank/DDBJ whole genome shotgun (WGS) entry which is preliminary data.</text>
</comment>
<dbReference type="Pfam" id="PF05099">
    <property type="entry name" value="TerB"/>
    <property type="match status" value="1"/>
</dbReference>
<keyword evidence="4" id="KW-1003">Cell membrane</keyword>
<proteinExistence type="inferred from homology"/>
<feature type="domain" description="Co-chaperone DjlA N-terminal" evidence="10">
    <location>
        <begin position="43"/>
        <end position="147"/>
    </location>
</feature>
<evidence type="ECO:0000256" key="7">
    <source>
        <dbReference type="ARBA" id="ARBA00023136"/>
    </source>
</evidence>
<keyword evidence="5 9" id="KW-0812">Transmembrane</keyword>
<dbReference type="RefSeq" id="WP_007279084.1">
    <property type="nucleotide sequence ID" value="NZ_ABCK01000011.1"/>
</dbReference>